<organism evidence="1 2">
    <name type="scientific">Rhizopus microsporus</name>
    <dbReference type="NCBI Taxonomy" id="58291"/>
    <lineage>
        <taxon>Eukaryota</taxon>
        <taxon>Fungi</taxon>
        <taxon>Fungi incertae sedis</taxon>
        <taxon>Mucoromycota</taxon>
        <taxon>Mucoromycotina</taxon>
        <taxon>Mucoromycetes</taxon>
        <taxon>Mucorales</taxon>
        <taxon>Mucorineae</taxon>
        <taxon>Rhizopodaceae</taxon>
        <taxon>Rhizopus</taxon>
    </lineage>
</organism>
<gene>
    <name evidence="1" type="ORF">BCV71DRAFT_167912</name>
</gene>
<evidence type="ECO:0000313" key="2">
    <source>
        <dbReference type="Proteomes" id="UP000242381"/>
    </source>
</evidence>
<accession>A0A1X0SGC8</accession>
<reference evidence="1 2" key="1">
    <citation type="journal article" date="2016" name="Proc. Natl. Acad. Sci. U.S.A.">
        <title>Lipid metabolic changes in an early divergent fungus govern the establishment of a mutualistic symbiosis with endobacteria.</title>
        <authorList>
            <person name="Lastovetsky O.A."/>
            <person name="Gaspar M.L."/>
            <person name="Mondo S.J."/>
            <person name="LaButti K.M."/>
            <person name="Sandor L."/>
            <person name="Grigoriev I.V."/>
            <person name="Henry S.A."/>
            <person name="Pawlowska T.E."/>
        </authorList>
    </citation>
    <scope>NUCLEOTIDE SEQUENCE [LARGE SCALE GENOMIC DNA]</scope>
    <source>
        <strain evidence="1 2">ATCC 11559</strain>
    </source>
</reference>
<dbReference type="Proteomes" id="UP000242381">
    <property type="component" value="Unassembled WGS sequence"/>
</dbReference>
<dbReference type="AlphaFoldDB" id="A0A1X0SGC8"/>
<proteinExistence type="predicted"/>
<feature type="non-terminal residue" evidence="1">
    <location>
        <position position="74"/>
    </location>
</feature>
<dbReference type="EMBL" id="KV921259">
    <property type="protein sequence ID" value="ORE23352.1"/>
    <property type="molecule type" value="Genomic_DNA"/>
</dbReference>
<evidence type="ECO:0000313" key="1">
    <source>
        <dbReference type="EMBL" id="ORE23352.1"/>
    </source>
</evidence>
<protein>
    <submittedName>
        <fullName evidence="1">Uncharacterized protein</fullName>
    </submittedName>
</protein>
<name>A0A1X0SGC8_RHIZD</name>
<sequence>MKTNNYVESCHNQLKTNYLQRKKNRRLACLTFILVDDVHTYFMYNTTRMAANIGHMNSETRETGKKMISAEEIN</sequence>